<dbReference type="SUPFAM" id="SSF47323">
    <property type="entry name" value="Anticodon-binding domain of a subclass of class I aminoacyl-tRNA synthetases"/>
    <property type="match status" value="1"/>
</dbReference>
<evidence type="ECO:0000256" key="15">
    <source>
        <dbReference type="SAM" id="MobiDB-lite"/>
    </source>
</evidence>
<dbReference type="HAMAP" id="MF_00041">
    <property type="entry name" value="Cys_tRNA_synth"/>
    <property type="match status" value="1"/>
</dbReference>
<dbReference type="GO" id="GO:0004817">
    <property type="term" value="F:cysteine-tRNA ligase activity"/>
    <property type="evidence" value="ECO:0007669"/>
    <property type="project" value="UniProtKB-EC"/>
</dbReference>
<evidence type="ECO:0000256" key="5">
    <source>
        <dbReference type="ARBA" id="ARBA00022490"/>
    </source>
</evidence>
<evidence type="ECO:0000256" key="9">
    <source>
        <dbReference type="ARBA" id="ARBA00022833"/>
    </source>
</evidence>
<dbReference type="PANTHER" id="PTHR10890:SF3">
    <property type="entry name" value="CYSTEINE--TRNA LIGASE, CYTOPLASMIC"/>
    <property type="match status" value="1"/>
</dbReference>
<evidence type="ECO:0000256" key="14">
    <source>
        <dbReference type="SAM" id="Coils"/>
    </source>
</evidence>
<evidence type="ECO:0000256" key="4">
    <source>
        <dbReference type="ARBA" id="ARBA00012832"/>
    </source>
</evidence>
<keyword evidence="14" id="KW-0175">Coiled coil</keyword>
<gene>
    <name evidence="18" type="ORF">ACOF00016_LOCUS10960</name>
</gene>
<keyword evidence="12" id="KW-0030">Aminoacyl-tRNA synthetase</keyword>
<dbReference type="PRINTS" id="PR00983">
    <property type="entry name" value="TRNASYNTHCYS"/>
</dbReference>
<comment type="subcellular location">
    <subcellularLocation>
        <location evidence="2">Cytoplasm</location>
    </subcellularLocation>
</comment>
<keyword evidence="7" id="KW-0479">Metal-binding</keyword>
<evidence type="ECO:0000256" key="6">
    <source>
        <dbReference type="ARBA" id="ARBA00022598"/>
    </source>
</evidence>
<evidence type="ECO:0000256" key="10">
    <source>
        <dbReference type="ARBA" id="ARBA00022840"/>
    </source>
</evidence>
<dbReference type="PANTHER" id="PTHR10890">
    <property type="entry name" value="CYSTEINYL-TRNA SYNTHETASE"/>
    <property type="match status" value="1"/>
</dbReference>
<accession>A0A7S3L6K9</accession>
<feature type="domain" description="Cysteinyl-tRNA synthetase class Ia DALR" evidence="17">
    <location>
        <begin position="406"/>
        <end position="462"/>
    </location>
</feature>
<dbReference type="EC" id="6.1.1.16" evidence="4"/>
<feature type="coiled-coil region" evidence="14">
    <location>
        <begin position="549"/>
        <end position="582"/>
    </location>
</feature>
<feature type="region of interest" description="Disordered" evidence="15">
    <location>
        <begin position="1"/>
        <end position="27"/>
    </location>
</feature>
<evidence type="ECO:0000259" key="17">
    <source>
        <dbReference type="Pfam" id="PF09190"/>
    </source>
</evidence>
<name>A0A7S3L6K9_9STRA</name>
<dbReference type="GO" id="GO:0005737">
    <property type="term" value="C:cytoplasm"/>
    <property type="evidence" value="ECO:0007669"/>
    <property type="project" value="UniProtKB-SubCell"/>
</dbReference>
<dbReference type="Pfam" id="PF01406">
    <property type="entry name" value="tRNA-synt_1e"/>
    <property type="match status" value="1"/>
</dbReference>
<evidence type="ECO:0000256" key="12">
    <source>
        <dbReference type="ARBA" id="ARBA00023146"/>
    </source>
</evidence>
<evidence type="ECO:0000256" key="3">
    <source>
        <dbReference type="ARBA" id="ARBA00005594"/>
    </source>
</evidence>
<evidence type="ECO:0000259" key="16">
    <source>
        <dbReference type="Pfam" id="PF01406"/>
    </source>
</evidence>
<dbReference type="InterPro" id="IPR024909">
    <property type="entry name" value="Cys-tRNA/MSH_ligase"/>
</dbReference>
<dbReference type="InterPro" id="IPR009080">
    <property type="entry name" value="tRNAsynth_Ia_anticodon-bd"/>
</dbReference>
<dbReference type="EMBL" id="HBIM01013549">
    <property type="protein sequence ID" value="CAE0413716.1"/>
    <property type="molecule type" value="Transcribed_RNA"/>
</dbReference>
<comment type="cofactor">
    <cofactor evidence="1">
        <name>Zn(2+)</name>
        <dbReference type="ChEBI" id="CHEBI:29105"/>
    </cofactor>
</comment>
<reference evidence="18" key="1">
    <citation type="submission" date="2021-01" db="EMBL/GenBank/DDBJ databases">
        <authorList>
            <person name="Corre E."/>
            <person name="Pelletier E."/>
            <person name="Niang G."/>
            <person name="Scheremetjew M."/>
            <person name="Finn R."/>
            <person name="Kale V."/>
            <person name="Holt S."/>
            <person name="Cochrane G."/>
            <person name="Meng A."/>
            <person name="Brown T."/>
            <person name="Cohen L."/>
        </authorList>
    </citation>
    <scope>NUCLEOTIDE SEQUENCE</scope>
    <source>
        <strain evidence="18">CCMP127</strain>
    </source>
</reference>
<dbReference type="InterPro" id="IPR015273">
    <property type="entry name" value="Cys-tRNA-synt_Ia_DALR"/>
</dbReference>
<dbReference type="NCBIfam" id="TIGR00435">
    <property type="entry name" value="cysS"/>
    <property type="match status" value="1"/>
</dbReference>
<evidence type="ECO:0000256" key="8">
    <source>
        <dbReference type="ARBA" id="ARBA00022741"/>
    </source>
</evidence>
<keyword evidence="6" id="KW-0436">Ligase</keyword>
<dbReference type="Gene3D" id="3.40.50.620">
    <property type="entry name" value="HUPs"/>
    <property type="match status" value="1"/>
</dbReference>
<evidence type="ECO:0000256" key="13">
    <source>
        <dbReference type="ARBA" id="ARBA00031499"/>
    </source>
</evidence>
<evidence type="ECO:0000313" key="18">
    <source>
        <dbReference type="EMBL" id="CAE0413716.1"/>
    </source>
</evidence>
<dbReference type="AlphaFoldDB" id="A0A7S3L6K9"/>
<dbReference type="Gene3D" id="1.20.120.1910">
    <property type="entry name" value="Cysteine-tRNA ligase, C-terminal anti-codon recognition domain"/>
    <property type="match status" value="1"/>
</dbReference>
<dbReference type="FunFam" id="3.40.50.620:FF:000027">
    <property type="entry name" value="Cysteine--tRNA ligase, cytoplasmic"/>
    <property type="match status" value="1"/>
</dbReference>
<keyword evidence="9" id="KW-0862">Zinc</keyword>
<dbReference type="SUPFAM" id="SSF52374">
    <property type="entry name" value="Nucleotidylyl transferase"/>
    <property type="match status" value="1"/>
</dbReference>
<dbReference type="CDD" id="cd00672">
    <property type="entry name" value="CysRS_core"/>
    <property type="match status" value="1"/>
</dbReference>
<evidence type="ECO:0000256" key="1">
    <source>
        <dbReference type="ARBA" id="ARBA00001947"/>
    </source>
</evidence>
<keyword evidence="5" id="KW-0963">Cytoplasm</keyword>
<sequence>MSETTAAAPEVTMAPWHKPSPAKVSHDPQLSVMNSLTRQKDHFITSDGSNKLTWYMCGPTVYAESHLGHARTYLGFDIIRRILEDYFGYQCELIMNITDIDDKIIERSNERNMHHLELSKHYEMEYHKDMQALGVQPPTVVTRVTEYMPDITAYIQTIVERGYAYESNGSVYFHVTAFEQAEGMHYCKLAPEQIHNASLLAEGEGKLTQSHATEKKSPRDFALWKKSKEGEPSWESPWGPGRPGWHIECSVMASDVLRKLTGHPTMDIHSGGVDLKFPHHDNEMAQAEAECGHPQWVNYFVHAGHLHIQGLKMSKSLKNFITIQQALEMNSARQIRMLFLLHKYNAPMDYGDNTLSRAVVAEKSFNEFFHNVKAALRSKDMMEQDQRWTPAAVTLQQTLTDVQAKVGAALRDDFDTPTAMTKLGDLVKATNVYLETETTQVVGLVVRSVASYITKMFKVFGLIPNDSIGFGLEDGSSGGEGKEEILSPVLDVLMAFRSSVREQARAGDTQAILKLCDKFRDELLPPLGVRLEDKGEVSVWKLDNPADLVREMEQKRFEQERKAEEKAAKAAEEAKKEALKRLPPTEFLKQLTLEDNITLAYSKFDDATGLPTHDNQGEELNKNQMKKAQKLFKTQQGKYEKWLKSQEQS</sequence>
<keyword evidence="11" id="KW-0648">Protein biosynthesis</keyword>
<proteinExistence type="inferred from homology"/>
<dbReference type="GO" id="GO:0006423">
    <property type="term" value="P:cysteinyl-tRNA aminoacylation"/>
    <property type="evidence" value="ECO:0007669"/>
    <property type="project" value="InterPro"/>
</dbReference>
<keyword evidence="8" id="KW-0547">Nucleotide-binding</keyword>
<organism evidence="18">
    <name type="scientific">Amphora coffeiformis</name>
    <dbReference type="NCBI Taxonomy" id="265554"/>
    <lineage>
        <taxon>Eukaryota</taxon>
        <taxon>Sar</taxon>
        <taxon>Stramenopiles</taxon>
        <taxon>Ochrophyta</taxon>
        <taxon>Bacillariophyta</taxon>
        <taxon>Bacillariophyceae</taxon>
        <taxon>Bacillariophycidae</taxon>
        <taxon>Thalassiophysales</taxon>
        <taxon>Catenulaceae</taxon>
        <taxon>Amphora</taxon>
    </lineage>
</organism>
<evidence type="ECO:0000256" key="2">
    <source>
        <dbReference type="ARBA" id="ARBA00004496"/>
    </source>
</evidence>
<keyword evidence="10" id="KW-0067">ATP-binding</keyword>
<dbReference type="GO" id="GO:0005524">
    <property type="term" value="F:ATP binding"/>
    <property type="evidence" value="ECO:0007669"/>
    <property type="project" value="UniProtKB-KW"/>
</dbReference>
<evidence type="ECO:0000256" key="11">
    <source>
        <dbReference type="ARBA" id="ARBA00022917"/>
    </source>
</evidence>
<dbReference type="Pfam" id="PF09190">
    <property type="entry name" value="DALR_2"/>
    <property type="match status" value="1"/>
</dbReference>
<evidence type="ECO:0000256" key="7">
    <source>
        <dbReference type="ARBA" id="ARBA00022723"/>
    </source>
</evidence>
<dbReference type="InterPro" id="IPR014729">
    <property type="entry name" value="Rossmann-like_a/b/a_fold"/>
</dbReference>
<protein>
    <recommendedName>
        <fullName evidence="4">cysteine--tRNA ligase</fullName>
        <ecNumber evidence="4">6.1.1.16</ecNumber>
    </recommendedName>
    <alternativeName>
        <fullName evidence="13">Cysteinyl-tRNA synthetase</fullName>
    </alternativeName>
</protein>
<dbReference type="GO" id="GO:0046872">
    <property type="term" value="F:metal ion binding"/>
    <property type="evidence" value="ECO:0007669"/>
    <property type="project" value="UniProtKB-KW"/>
</dbReference>
<dbReference type="InterPro" id="IPR032678">
    <property type="entry name" value="tRNA-synt_1_cat_dom"/>
</dbReference>
<comment type="similarity">
    <text evidence="3">Belongs to the class-I aminoacyl-tRNA synthetase family.</text>
</comment>
<feature type="domain" description="tRNA synthetases class I catalytic" evidence="16">
    <location>
        <begin position="49"/>
        <end position="358"/>
    </location>
</feature>
<dbReference type="InterPro" id="IPR015803">
    <property type="entry name" value="Cys-tRNA-ligase"/>
</dbReference>